<keyword evidence="3" id="KW-1185">Reference proteome</keyword>
<dbReference type="STRING" id="1833852.B0537_13635"/>
<keyword evidence="1" id="KW-1133">Transmembrane helix</keyword>
<gene>
    <name evidence="2" type="ORF">B0537_13635</name>
</gene>
<dbReference type="EMBL" id="CP019698">
    <property type="protein sequence ID" value="AQS60021.1"/>
    <property type="molecule type" value="Genomic_DNA"/>
</dbReference>
<dbReference type="KEGG" id="dfg:B0537_13635"/>
<feature type="transmembrane region" description="Helical" evidence="1">
    <location>
        <begin position="140"/>
        <end position="163"/>
    </location>
</feature>
<proteinExistence type="predicted"/>
<evidence type="ECO:0000256" key="1">
    <source>
        <dbReference type="SAM" id="Phobius"/>
    </source>
</evidence>
<keyword evidence="1" id="KW-0472">Membrane</keyword>
<keyword evidence="1" id="KW-0812">Transmembrane</keyword>
<name>A0A1S6IZ25_9FIRM</name>
<dbReference type="Proteomes" id="UP000189464">
    <property type="component" value="Chromosome"/>
</dbReference>
<evidence type="ECO:0000313" key="3">
    <source>
        <dbReference type="Proteomes" id="UP000189464"/>
    </source>
</evidence>
<feature type="transmembrane region" description="Helical" evidence="1">
    <location>
        <begin position="100"/>
        <end position="120"/>
    </location>
</feature>
<dbReference type="AlphaFoldDB" id="A0A1S6IZ25"/>
<evidence type="ECO:0000313" key="2">
    <source>
        <dbReference type="EMBL" id="AQS60021.1"/>
    </source>
</evidence>
<feature type="transmembrane region" description="Helical" evidence="1">
    <location>
        <begin position="41"/>
        <end position="64"/>
    </location>
</feature>
<feature type="transmembrane region" description="Helical" evidence="1">
    <location>
        <begin position="17"/>
        <end position="35"/>
    </location>
</feature>
<feature type="transmembrane region" description="Helical" evidence="1">
    <location>
        <begin position="235"/>
        <end position="253"/>
    </location>
</feature>
<dbReference type="OrthoDB" id="1786466at2"/>
<organism evidence="2 3">
    <name type="scientific">Desulforamulus ferrireducens</name>
    <dbReference type="NCBI Taxonomy" id="1833852"/>
    <lineage>
        <taxon>Bacteria</taxon>
        <taxon>Bacillati</taxon>
        <taxon>Bacillota</taxon>
        <taxon>Clostridia</taxon>
        <taxon>Eubacteriales</taxon>
        <taxon>Peptococcaceae</taxon>
        <taxon>Desulforamulus</taxon>
    </lineage>
</organism>
<reference evidence="2 3" key="1">
    <citation type="journal article" date="2016" name="Int. J. Syst. Evol. Microbiol.">
        <title>Desulfotomaculum ferrireducens sp. nov., a moderately thermophilic sulfate-reducing and dissimilatory Fe(III)-reducing bacterium isolated from compost.</title>
        <authorList>
            <person name="Yang G."/>
            <person name="Guo J."/>
            <person name="Zhuang L."/>
            <person name="Yuan Y."/>
            <person name="Zhou S."/>
        </authorList>
    </citation>
    <scope>NUCLEOTIDE SEQUENCE [LARGE SCALE GENOMIC DNA]</scope>
    <source>
        <strain evidence="2 3">GSS09</strain>
    </source>
</reference>
<sequence length="259" mass="28788">MNPFWHLIKKEYRMSRMSFLTISAIILIAGLWLMYSNRQHLGIVIAPASLLVILALFYPAIFMLNSVSKELKNTPHLWLQCPQSAWVLLSAKLIPAITHAIFFLILAGGAAYMALFFSLWPIHSNSITTEQAALIITELGIYAGLAIVGSSLYLAAWGTLMAVASATVRNWLGRFRWLAGLAVLLVATWGVGWLHNSWLYTQVTKWGRFDLMPMSLKGIASDHSFAGFEIYTGEIVAVFLVTLAVFALAAWLIDNKVEV</sequence>
<feature type="transmembrane region" description="Helical" evidence="1">
    <location>
        <begin position="175"/>
        <end position="194"/>
    </location>
</feature>
<accession>A0A1S6IZ25</accession>
<protein>
    <submittedName>
        <fullName evidence="2">Uncharacterized protein</fullName>
    </submittedName>
</protein>
<dbReference type="RefSeq" id="WP_077715064.1">
    <property type="nucleotide sequence ID" value="NZ_CP019698.1"/>
</dbReference>